<keyword evidence="4" id="KW-1003">Cell membrane</keyword>
<comment type="similarity">
    <text evidence="3">Belongs to the peptidase M50B family.</text>
</comment>
<keyword evidence="10 13" id="KW-1133">Transmembrane helix</keyword>
<feature type="transmembrane region" description="Helical" evidence="13">
    <location>
        <begin position="273"/>
        <end position="291"/>
    </location>
</feature>
<evidence type="ECO:0000256" key="11">
    <source>
        <dbReference type="ARBA" id="ARBA00023049"/>
    </source>
</evidence>
<comment type="subcellular location">
    <subcellularLocation>
        <location evidence="2">Cell membrane</location>
        <topology evidence="2">Multi-pass membrane protein</topology>
    </subcellularLocation>
</comment>
<evidence type="ECO:0000256" key="8">
    <source>
        <dbReference type="ARBA" id="ARBA00022801"/>
    </source>
</evidence>
<feature type="domain" description="Peptidase M50" evidence="14">
    <location>
        <begin position="64"/>
        <end position="262"/>
    </location>
</feature>
<dbReference type="GO" id="GO:0006508">
    <property type="term" value="P:proteolysis"/>
    <property type="evidence" value="ECO:0007669"/>
    <property type="project" value="UniProtKB-KW"/>
</dbReference>
<dbReference type="GO" id="GO:0005886">
    <property type="term" value="C:plasma membrane"/>
    <property type="evidence" value="ECO:0007669"/>
    <property type="project" value="UniProtKB-SubCell"/>
</dbReference>
<comment type="cofactor">
    <cofactor evidence="1">
        <name>Zn(2+)</name>
        <dbReference type="ChEBI" id="CHEBI:29105"/>
    </cofactor>
</comment>
<dbReference type="InterPro" id="IPR008915">
    <property type="entry name" value="Peptidase_M50"/>
</dbReference>
<dbReference type="AlphaFoldDB" id="A0A2G6KKM8"/>
<keyword evidence="5" id="KW-0645">Protease</keyword>
<evidence type="ECO:0000256" key="2">
    <source>
        <dbReference type="ARBA" id="ARBA00004651"/>
    </source>
</evidence>
<evidence type="ECO:0000313" key="16">
    <source>
        <dbReference type="Proteomes" id="UP000230821"/>
    </source>
</evidence>
<dbReference type="CDD" id="cd06158">
    <property type="entry name" value="S2P-M50_like_1"/>
    <property type="match status" value="1"/>
</dbReference>
<dbReference type="Pfam" id="PF02163">
    <property type="entry name" value="Peptidase_M50"/>
    <property type="match status" value="1"/>
</dbReference>
<feature type="transmembrane region" description="Helical" evidence="13">
    <location>
        <begin position="28"/>
        <end position="48"/>
    </location>
</feature>
<organism evidence="15 16">
    <name type="scientific">candidate division KSB3 bacterium</name>
    <dbReference type="NCBI Taxonomy" id="2044937"/>
    <lineage>
        <taxon>Bacteria</taxon>
        <taxon>candidate division KSB3</taxon>
    </lineage>
</organism>
<evidence type="ECO:0000256" key="7">
    <source>
        <dbReference type="ARBA" id="ARBA00022723"/>
    </source>
</evidence>
<dbReference type="Proteomes" id="UP000230821">
    <property type="component" value="Unassembled WGS sequence"/>
</dbReference>
<proteinExistence type="inferred from homology"/>
<dbReference type="EMBL" id="PDSK01000022">
    <property type="protein sequence ID" value="PIE36211.1"/>
    <property type="molecule type" value="Genomic_DNA"/>
</dbReference>
<dbReference type="PANTHER" id="PTHR35864">
    <property type="entry name" value="ZINC METALLOPROTEASE MJ0611-RELATED"/>
    <property type="match status" value="1"/>
</dbReference>
<gene>
    <name evidence="15" type="ORF">CSA56_00925</name>
</gene>
<evidence type="ECO:0000256" key="5">
    <source>
        <dbReference type="ARBA" id="ARBA00022670"/>
    </source>
</evidence>
<keyword evidence="9" id="KW-0862">Zinc</keyword>
<accession>A0A2G6KKM8</accession>
<dbReference type="InterPro" id="IPR044537">
    <property type="entry name" value="Rip2-like"/>
</dbReference>
<dbReference type="InterPro" id="IPR052348">
    <property type="entry name" value="Metallopeptidase_M50B"/>
</dbReference>
<evidence type="ECO:0000259" key="14">
    <source>
        <dbReference type="Pfam" id="PF02163"/>
    </source>
</evidence>
<comment type="caution">
    <text evidence="15">The sequence shown here is derived from an EMBL/GenBank/DDBJ whole genome shotgun (WGS) entry which is preliminary data.</text>
</comment>
<evidence type="ECO:0000313" key="15">
    <source>
        <dbReference type="EMBL" id="PIE36211.1"/>
    </source>
</evidence>
<feature type="transmembrane region" description="Helical" evidence="13">
    <location>
        <begin position="202"/>
        <end position="227"/>
    </location>
</feature>
<sequence length="293" mass="32899">MIGTEMRISNVSSFPLHSITPDVFTMKYRFLFVWLFIPIGCGLLYPFVKDNPQFLEWLTIGLGISILFFSVVIHELCHGLAAYWCGDLTAKDAGRLTLNPINHISLVGTLIVPLALYLTRSSMLFGWAKPVPFNPLNVRQHPRDQVMIAIAGPLANFTLAYLFFNFMLVAVVIFKGIYPETAVPATWDVFSPLAMPDIRFEAFWFVLLHVLSAGMVLNVVLGVFNLIPFPPLDGSWIVKALLPKRAVTVFGKVQQFGFIFLIVAMHFHLLEVLFYPAILIIALFQLIAGFYSG</sequence>
<feature type="transmembrane region" description="Helical" evidence="13">
    <location>
        <begin position="146"/>
        <end position="174"/>
    </location>
</feature>
<evidence type="ECO:0000256" key="3">
    <source>
        <dbReference type="ARBA" id="ARBA00007931"/>
    </source>
</evidence>
<evidence type="ECO:0000256" key="13">
    <source>
        <dbReference type="SAM" id="Phobius"/>
    </source>
</evidence>
<feature type="transmembrane region" description="Helical" evidence="13">
    <location>
        <begin position="247"/>
        <end position="267"/>
    </location>
</feature>
<keyword evidence="11" id="KW-0482">Metalloprotease</keyword>
<feature type="transmembrane region" description="Helical" evidence="13">
    <location>
        <begin position="60"/>
        <end position="84"/>
    </location>
</feature>
<evidence type="ECO:0000256" key="12">
    <source>
        <dbReference type="ARBA" id="ARBA00023136"/>
    </source>
</evidence>
<feature type="transmembrane region" description="Helical" evidence="13">
    <location>
        <begin position="104"/>
        <end position="125"/>
    </location>
</feature>
<evidence type="ECO:0000256" key="6">
    <source>
        <dbReference type="ARBA" id="ARBA00022692"/>
    </source>
</evidence>
<name>A0A2G6KKM8_9BACT</name>
<keyword evidence="8" id="KW-0378">Hydrolase</keyword>
<dbReference type="PANTHER" id="PTHR35864:SF1">
    <property type="entry name" value="ZINC METALLOPROTEASE YWHC-RELATED"/>
    <property type="match status" value="1"/>
</dbReference>
<keyword evidence="12 13" id="KW-0472">Membrane</keyword>
<dbReference type="GO" id="GO:0046872">
    <property type="term" value="F:metal ion binding"/>
    <property type="evidence" value="ECO:0007669"/>
    <property type="project" value="UniProtKB-KW"/>
</dbReference>
<evidence type="ECO:0000256" key="1">
    <source>
        <dbReference type="ARBA" id="ARBA00001947"/>
    </source>
</evidence>
<reference evidence="15 16" key="1">
    <citation type="submission" date="2017-10" db="EMBL/GenBank/DDBJ databases">
        <title>Novel microbial diversity and functional potential in the marine mammal oral microbiome.</title>
        <authorList>
            <person name="Dudek N.K."/>
            <person name="Sun C.L."/>
            <person name="Burstein D."/>
            <person name="Kantor R.S."/>
            <person name="Aliaga Goltsman D.S."/>
            <person name="Bik E.M."/>
            <person name="Thomas B.C."/>
            <person name="Banfield J.F."/>
            <person name="Relman D.A."/>
        </authorList>
    </citation>
    <scope>NUCLEOTIDE SEQUENCE [LARGE SCALE GENOMIC DNA]</scope>
    <source>
        <strain evidence="15">DOLJORAL78_47_16</strain>
    </source>
</reference>
<evidence type="ECO:0000256" key="9">
    <source>
        <dbReference type="ARBA" id="ARBA00022833"/>
    </source>
</evidence>
<keyword evidence="6 13" id="KW-0812">Transmembrane</keyword>
<dbReference type="GO" id="GO:0008237">
    <property type="term" value="F:metallopeptidase activity"/>
    <property type="evidence" value="ECO:0007669"/>
    <property type="project" value="UniProtKB-KW"/>
</dbReference>
<keyword evidence="7" id="KW-0479">Metal-binding</keyword>
<evidence type="ECO:0000256" key="10">
    <source>
        <dbReference type="ARBA" id="ARBA00022989"/>
    </source>
</evidence>
<protein>
    <recommendedName>
        <fullName evidence="14">Peptidase M50 domain-containing protein</fullName>
    </recommendedName>
</protein>
<evidence type="ECO:0000256" key="4">
    <source>
        <dbReference type="ARBA" id="ARBA00022475"/>
    </source>
</evidence>